<sequence length="189" mass="21727">MTTNYNPWGWWDERGISHPQVPFPKKSLMLDGLLPLEQLLMEAIRVEAEQLGIPAEVLTQVYADGIEKVRQFDQERAQRRDEKNRELDGHLGELRENHRRRQGEAKARTANSEVSIVGPTGDREDRTLRLVQGDKVLGQLIYYNSTGTVVEVDPHEGPIHDRLVREAKARGLLHGKDIPDHLQHDQEHR</sequence>
<protein>
    <submittedName>
        <fullName evidence="1">Uncharacterized protein</fullName>
    </submittedName>
</protein>
<dbReference type="Proteomes" id="UP000466906">
    <property type="component" value="Chromosome"/>
</dbReference>
<organism evidence="1 2">
    <name type="scientific">Mycolicibacterium alvei</name>
    <dbReference type="NCBI Taxonomy" id="67081"/>
    <lineage>
        <taxon>Bacteria</taxon>
        <taxon>Bacillati</taxon>
        <taxon>Actinomycetota</taxon>
        <taxon>Actinomycetes</taxon>
        <taxon>Mycobacteriales</taxon>
        <taxon>Mycobacteriaceae</taxon>
        <taxon>Mycolicibacterium</taxon>
    </lineage>
</organism>
<keyword evidence="2" id="KW-1185">Reference proteome</keyword>
<name>A0A6N4UV54_9MYCO</name>
<dbReference type="EMBL" id="AP022565">
    <property type="protein sequence ID" value="BBX27421.1"/>
    <property type="molecule type" value="Genomic_DNA"/>
</dbReference>
<dbReference type="AlphaFoldDB" id="A0A6N4UV54"/>
<proteinExistence type="predicted"/>
<dbReference type="KEGG" id="malv:MALV_25460"/>
<accession>A0A6N4UV54</accession>
<dbReference type="RefSeq" id="WP_163664407.1">
    <property type="nucleotide sequence ID" value="NZ_AP022565.1"/>
</dbReference>
<gene>
    <name evidence="1" type="ORF">MALV_25460</name>
</gene>
<evidence type="ECO:0000313" key="1">
    <source>
        <dbReference type="EMBL" id="BBX27421.1"/>
    </source>
</evidence>
<evidence type="ECO:0000313" key="2">
    <source>
        <dbReference type="Proteomes" id="UP000466906"/>
    </source>
</evidence>
<reference evidence="1 2" key="1">
    <citation type="journal article" date="2019" name="Emerg. Microbes Infect.">
        <title>Comprehensive subspecies identification of 175 nontuberculous mycobacteria species based on 7547 genomic profiles.</title>
        <authorList>
            <person name="Matsumoto Y."/>
            <person name="Kinjo T."/>
            <person name="Motooka D."/>
            <person name="Nabeya D."/>
            <person name="Jung N."/>
            <person name="Uechi K."/>
            <person name="Horii T."/>
            <person name="Iida T."/>
            <person name="Fujita J."/>
            <person name="Nakamura S."/>
        </authorList>
    </citation>
    <scope>NUCLEOTIDE SEQUENCE [LARGE SCALE GENOMIC DNA]</scope>
    <source>
        <strain evidence="1 2">JCM 12272</strain>
    </source>
</reference>